<keyword evidence="6" id="KW-1185">Reference proteome</keyword>
<dbReference type="Pfam" id="PF00743">
    <property type="entry name" value="FMO-like"/>
    <property type="match status" value="1"/>
</dbReference>
<keyword evidence="2" id="KW-0285">Flavoprotein</keyword>
<dbReference type="AlphaFoldDB" id="A0A9Q5HTZ6"/>
<name>A0A9Q5HTZ6_SANBA</name>
<accession>A0A9Q5HTZ6</accession>
<dbReference type="InterPro" id="IPR036188">
    <property type="entry name" value="FAD/NAD-bd_sf"/>
</dbReference>
<dbReference type="InterPro" id="IPR020946">
    <property type="entry name" value="Flavin_mOase-like"/>
</dbReference>
<dbReference type="GO" id="GO:0050660">
    <property type="term" value="F:flavin adenine dinucleotide binding"/>
    <property type="evidence" value="ECO:0007669"/>
    <property type="project" value="InterPro"/>
</dbReference>
<protein>
    <submittedName>
        <fullName evidence="5">FAD/NAD-binding domain-containing protein</fullName>
    </submittedName>
</protein>
<dbReference type="Pfam" id="PF13450">
    <property type="entry name" value="NAD_binding_8"/>
    <property type="match status" value="1"/>
</dbReference>
<proteinExistence type="inferred from homology"/>
<dbReference type="InterPro" id="IPR000960">
    <property type="entry name" value="Flavin_mOase"/>
</dbReference>
<dbReference type="PANTHER" id="PTHR42877">
    <property type="entry name" value="L-ORNITHINE N(5)-MONOOXYGENASE-RELATED"/>
    <property type="match status" value="1"/>
</dbReference>
<evidence type="ECO:0000256" key="2">
    <source>
        <dbReference type="ARBA" id="ARBA00022630"/>
    </source>
</evidence>
<evidence type="ECO:0000313" key="5">
    <source>
        <dbReference type="EMBL" id="OCB85961.1"/>
    </source>
</evidence>
<comment type="similarity">
    <text evidence="1">Belongs to the FAD-binding monooxygenase family.</text>
</comment>
<dbReference type="GO" id="GO:0050661">
    <property type="term" value="F:NADP binding"/>
    <property type="evidence" value="ECO:0007669"/>
    <property type="project" value="InterPro"/>
</dbReference>
<organism evidence="5 6">
    <name type="scientific">Sanghuangporus baumii</name>
    <name type="common">Phellinus baumii</name>
    <dbReference type="NCBI Taxonomy" id="108892"/>
    <lineage>
        <taxon>Eukaryota</taxon>
        <taxon>Fungi</taxon>
        <taxon>Dikarya</taxon>
        <taxon>Basidiomycota</taxon>
        <taxon>Agaricomycotina</taxon>
        <taxon>Agaricomycetes</taxon>
        <taxon>Hymenochaetales</taxon>
        <taxon>Hymenochaetaceae</taxon>
        <taxon>Sanghuangporus</taxon>
    </lineage>
</organism>
<dbReference type="SUPFAM" id="SSF51905">
    <property type="entry name" value="FAD/NAD(P)-binding domain"/>
    <property type="match status" value="2"/>
</dbReference>
<keyword evidence="3" id="KW-0274">FAD</keyword>
<dbReference type="InterPro" id="IPR051209">
    <property type="entry name" value="FAD-bind_Monooxygenase_sf"/>
</dbReference>
<dbReference type="Proteomes" id="UP000757232">
    <property type="component" value="Unassembled WGS sequence"/>
</dbReference>
<evidence type="ECO:0000313" key="6">
    <source>
        <dbReference type="Proteomes" id="UP000757232"/>
    </source>
</evidence>
<dbReference type="Gene3D" id="3.50.50.60">
    <property type="entry name" value="FAD/NAD(P)-binding domain"/>
    <property type="match status" value="5"/>
</dbReference>
<evidence type="ECO:0000256" key="1">
    <source>
        <dbReference type="ARBA" id="ARBA00010139"/>
    </source>
</evidence>
<dbReference type="OrthoDB" id="74360at2759"/>
<evidence type="ECO:0000256" key="4">
    <source>
        <dbReference type="ARBA" id="ARBA00023002"/>
    </source>
</evidence>
<gene>
    <name evidence="5" type="ORF">A7U60_g7095</name>
</gene>
<dbReference type="EMBL" id="LNZH02000206">
    <property type="protein sequence ID" value="OCB85961.1"/>
    <property type="molecule type" value="Genomic_DNA"/>
</dbReference>
<reference evidence="5" key="1">
    <citation type="submission" date="2016-06" db="EMBL/GenBank/DDBJ databases">
        <title>Draft Genome sequence of the fungus Inonotus baumii.</title>
        <authorList>
            <person name="Zhu H."/>
            <person name="Lin W."/>
        </authorList>
    </citation>
    <scope>NUCLEOTIDE SEQUENCE</scope>
    <source>
        <strain evidence="5">821</strain>
    </source>
</reference>
<sequence>MSFNKEQPRVVIIGSGLGGLSMAIALKKQLGFENFLIYEKESDIGGTWRPAMSFNKEQPRVAIIGSGLGGLSMAIALKKQLGFENFLIYEKESDIGGTWRDNVYPGCASDVAGHWYCLSSEPNPYWSSYYVEQPEILAYWERVVAKHRLRDYVVLNTAVVSSTWDDAAQVYRSVLRDTKTGAEREEVAEAVISAAGGFTEPRYPDDIPGIEDFKGPKFHSACWRKDVDLHDKTVGVIGNAASGQISIFRVQLIPRIAKDRSTKVINFCRTPNWFAFTPNHPYPSIVKWAFAHVPGLMWAYRTLLFLRLFTQELKRRAPKEMHDKIIPDYRKSRIISPGCRRIIVEPGYLKSLRQPNVSVNWDGIAKLDEDGIVTKKGEKVPLDVVVFATGFYVVKMLTEVQGKHGLSLRDYFAAQGGATAYLGTTVPGFPNFFLILGKVLRFFLLLYMQLTDLQRVNLPGPNIATGHASVIFSEEVQINYIVQLLKPVLERKASSFSVRADVTDKFNDWIQTRLSSSVFAACHSYYRAGGSGKNVVIWPGPVALYWWKTRKVNWNDYEAHGAQKWENEQKRKKRVKVLLFLLLALAVTASARPDIRSTALTVLAPYLKKVYDLVSKLPFASGLAARLK</sequence>
<dbReference type="PRINTS" id="PR00370">
    <property type="entry name" value="FMOXYGENASE"/>
</dbReference>
<comment type="caution">
    <text evidence="5">The sequence shown here is derived from an EMBL/GenBank/DDBJ whole genome shotgun (WGS) entry which is preliminary data.</text>
</comment>
<keyword evidence="4" id="KW-0560">Oxidoreductase</keyword>
<dbReference type="PANTHER" id="PTHR42877:SF4">
    <property type="entry name" value="FAD_NAD(P)-BINDING DOMAIN-CONTAINING PROTEIN-RELATED"/>
    <property type="match status" value="1"/>
</dbReference>
<evidence type="ECO:0000256" key="3">
    <source>
        <dbReference type="ARBA" id="ARBA00022827"/>
    </source>
</evidence>
<dbReference type="GO" id="GO:0004499">
    <property type="term" value="F:N,N-dimethylaniline monooxygenase activity"/>
    <property type="evidence" value="ECO:0007669"/>
    <property type="project" value="InterPro"/>
</dbReference>